<proteinExistence type="predicted"/>
<dbReference type="Proteomes" id="UP000326532">
    <property type="component" value="Unassembled WGS sequence"/>
</dbReference>
<evidence type="ECO:0000313" key="3">
    <source>
        <dbReference type="Proteomes" id="UP000326532"/>
    </source>
</evidence>
<evidence type="ECO:0000313" key="2">
    <source>
        <dbReference type="EMBL" id="KAB8205852.1"/>
    </source>
</evidence>
<evidence type="ECO:0008006" key="4">
    <source>
        <dbReference type="Google" id="ProtNLM"/>
    </source>
</evidence>
<dbReference type="EMBL" id="ML734967">
    <property type="protein sequence ID" value="KAB8205852.1"/>
    <property type="molecule type" value="Genomic_DNA"/>
</dbReference>
<accession>A0A5N6DL63</accession>
<dbReference type="AlphaFoldDB" id="A0A5N6DL63"/>
<evidence type="ECO:0000256" key="1">
    <source>
        <dbReference type="SAM" id="SignalP"/>
    </source>
</evidence>
<feature type="signal peptide" evidence="1">
    <location>
        <begin position="1"/>
        <end position="18"/>
    </location>
</feature>
<feature type="chain" id="PRO_5025072089" description="Secreted protein" evidence="1">
    <location>
        <begin position="19"/>
        <end position="77"/>
    </location>
</feature>
<keyword evidence="1" id="KW-0732">Signal</keyword>
<organism evidence="2 3">
    <name type="scientific">Aspergillus parasiticus</name>
    <dbReference type="NCBI Taxonomy" id="5067"/>
    <lineage>
        <taxon>Eukaryota</taxon>
        <taxon>Fungi</taxon>
        <taxon>Dikarya</taxon>
        <taxon>Ascomycota</taxon>
        <taxon>Pezizomycotina</taxon>
        <taxon>Eurotiomycetes</taxon>
        <taxon>Eurotiomycetidae</taxon>
        <taxon>Eurotiales</taxon>
        <taxon>Aspergillaceae</taxon>
        <taxon>Aspergillus</taxon>
        <taxon>Aspergillus subgen. Circumdati</taxon>
    </lineage>
</organism>
<reference evidence="2 3" key="1">
    <citation type="submission" date="2019-04" db="EMBL/GenBank/DDBJ databases">
        <title>Fungal friends and foes A comparative genomics study of 23 Aspergillus species from section Flavi.</title>
        <authorList>
            <consortium name="DOE Joint Genome Institute"/>
            <person name="Kjaerbolling I."/>
            <person name="Vesth T.C."/>
            <person name="Frisvad J.C."/>
            <person name="Nybo J.L."/>
            <person name="Theobald S."/>
            <person name="Kildgaard S."/>
            <person name="Petersen T.I."/>
            <person name="Kuo A."/>
            <person name="Sato A."/>
            <person name="Lyhne E.K."/>
            <person name="Kogle M.E."/>
            <person name="Wiebenga A."/>
            <person name="Kun R.S."/>
            <person name="Lubbers R.J."/>
            <person name="Makela M.R."/>
            <person name="Barry K."/>
            <person name="Chovatia M."/>
            <person name="Clum A."/>
            <person name="Daum C."/>
            <person name="Haridas S."/>
            <person name="He G."/>
            <person name="LaButti K."/>
            <person name="Lipzen A."/>
            <person name="Mondo S."/>
            <person name="Pangilinan J."/>
            <person name="Riley R."/>
            <person name="Salamov A."/>
            <person name="Simmons B.A."/>
            <person name="Magnuson J.K."/>
            <person name="Henrissat B."/>
            <person name="Mortensen U.H."/>
            <person name="Larsen T.O."/>
            <person name="De vries R.P."/>
            <person name="Grigoriev I.V."/>
            <person name="Machida M."/>
            <person name="Baker S.E."/>
            <person name="Andersen M.R."/>
        </authorList>
    </citation>
    <scope>NUCLEOTIDE SEQUENCE [LARGE SCALE GENOMIC DNA]</scope>
    <source>
        <strain evidence="2 3">CBS 117618</strain>
    </source>
</reference>
<keyword evidence="3" id="KW-1185">Reference proteome</keyword>
<protein>
    <recommendedName>
        <fullName evidence="4">Secreted protein</fullName>
    </recommendedName>
</protein>
<gene>
    <name evidence="2" type="ORF">BDV34DRAFT_194836</name>
</gene>
<dbReference type="VEuPathDB" id="FungiDB:BDV34DRAFT_194836"/>
<name>A0A5N6DL63_ASPPA</name>
<sequence>MILILILILIVVIARVLGLSKFSRANEEISDSSISANRGGFVPGGFLNFQVRRSRDHVRSGWSIATRFLLNSRLHGN</sequence>